<feature type="domain" description="DUF3298" evidence="1">
    <location>
        <begin position="117"/>
        <end position="186"/>
    </location>
</feature>
<gene>
    <name evidence="2" type="ORF">ACFQU8_02650</name>
</gene>
<protein>
    <submittedName>
        <fullName evidence="2">DUF3298 domain-containing protein</fullName>
    </submittedName>
</protein>
<organism evidence="2 3">
    <name type="scientific">Lentibacillus kimchii</name>
    <dbReference type="NCBI Taxonomy" id="1542911"/>
    <lineage>
        <taxon>Bacteria</taxon>
        <taxon>Bacillati</taxon>
        <taxon>Bacillota</taxon>
        <taxon>Bacilli</taxon>
        <taxon>Bacillales</taxon>
        <taxon>Bacillaceae</taxon>
        <taxon>Lentibacillus</taxon>
    </lineage>
</organism>
<comment type="caution">
    <text evidence="2">The sequence shown here is derived from an EMBL/GenBank/DDBJ whole genome shotgun (WGS) entry which is preliminary data.</text>
</comment>
<keyword evidence="3" id="KW-1185">Reference proteome</keyword>
<accession>A0ABW2UU98</accession>
<dbReference type="RefSeq" id="WP_382357621.1">
    <property type="nucleotide sequence ID" value="NZ_JBHTGR010000004.1"/>
</dbReference>
<dbReference type="Gene3D" id="3.30.565.40">
    <property type="entry name" value="Fervidobacterium nodosum Rt17-B1 like"/>
    <property type="match status" value="1"/>
</dbReference>
<sequence length="207" mass="23205">MLQSALPVAIQTMVMQEQGTTIYYPQVFGLPNSQAQQSINQAIFDMAHVLRQQQYNQQNTDAFTEMIGTFEIKTNQRHVLSLTLTNYAIAYQHANGLSLMASLTFDTHTGKSFSLQDLFKPGSHYTTVLSQNVQRQIDKRDIPLLHGFPGIAPNQMFYIADKALVLYFQPYEITPGYIGAPMFPVSVYDVQNLVEENGPFGRMAGTG</sequence>
<proteinExistence type="predicted"/>
<dbReference type="EMBL" id="JBHTGR010000004">
    <property type="protein sequence ID" value="MFC7746139.1"/>
    <property type="molecule type" value="Genomic_DNA"/>
</dbReference>
<dbReference type="InterPro" id="IPR021729">
    <property type="entry name" value="DUF3298"/>
</dbReference>
<evidence type="ECO:0000313" key="2">
    <source>
        <dbReference type="EMBL" id="MFC7746139.1"/>
    </source>
</evidence>
<dbReference type="Pfam" id="PF11738">
    <property type="entry name" value="DUF3298"/>
    <property type="match status" value="1"/>
</dbReference>
<dbReference type="InterPro" id="IPR037126">
    <property type="entry name" value="PdaC/RsiV-like_sf"/>
</dbReference>
<dbReference type="Proteomes" id="UP001596620">
    <property type="component" value="Unassembled WGS sequence"/>
</dbReference>
<name>A0ABW2UU98_9BACI</name>
<dbReference type="Gene3D" id="3.90.640.20">
    <property type="entry name" value="Heat-shock cognate protein, ATPase"/>
    <property type="match status" value="1"/>
</dbReference>
<evidence type="ECO:0000313" key="3">
    <source>
        <dbReference type="Proteomes" id="UP001596620"/>
    </source>
</evidence>
<reference evidence="3" key="1">
    <citation type="journal article" date="2019" name="Int. J. Syst. Evol. Microbiol.">
        <title>The Global Catalogue of Microorganisms (GCM) 10K type strain sequencing project: providing services to taxonomists for standard genome sequencing and annotation.</title>
        <authorList>
            <consortium name="The Broad Institute Genomics Platform"/>
            <consortium name="The Broad Institute Genome Sequencing Center for Infectious Disease"/>
            <person name="Wu L."/>
            <person name="Ma J."/>
        </authorList>
    </citation>
    <scope>NUCLEOTIDE SEQUENCE [LARGE SCALE GENOMIC DNA]</scope>
    <source>
        <strain evidence="3">JCM 30234</strain>
    </source>
</reference>
<evidence type="ECO:0000259" key="1">
    <source>
        <dbReference type="Pfam" id="PF11738"/>
    </source>
</evidence>